<comment type="caution">
    <text evidence="2">The sequence shown here is derived from an EMBL/GenBank/DDBJ whole genome shotgun (WGS) entry which is preliminary data.</text>
</comment>
<keyword evidence="3" id="KW-1185">Reference proteome</keyword>
<accession>A0ABW0SYJ4</accession>
<proteinExistence type="predicted"/>
<organism evidence="2 3">
    <name type="scientific">Rhodanobacter terrae</name>
    <dbReference type="NCBI Taxonomy" id="418647"/>
    <lineage>
        <taxon>Bacteria</taxon>
        <taxon>Pseudomonadati</taxon>
        <taxon>Pseudomonadota</taxon>
        <taxon>Gammaproteobacteria</taxon>
        <taxon>Lysobacterales</taxon>
        <taxon>Rhodanobacteraceae</taxon>
        <taxon>Rhodanobacter</taxon>
    </lineage>
</organism>
<reference evidence="3" key="1">
    <citation type="journal article" date="2019" name="Int. J. Syst. Evol. Microbiol.">
        <title>The Global Catalogue of Microorganisms (GCM) 10K type strain sequencing project: providing services to taxonomists for standard genome sequencing and annotation.</title>
        <authorList>
            <consortium name="The Broad Institute Genomics Platform"/>
            <consortium name="The Broad Institute Genome Sequencing Center for Infectious Disease"/>
            <person name="Wu L."/>
            <person name="Ma J."/>
        </authorList>
    </citation>
    <scope>NUCLEOTIDE SEQUENCE [LARGE SCALE GENOMIC DNA]</scope>
    <source>
        <strain evidence="3">CGMCC 1.13587</strain>
    </source>
</reference>
<name>A0ABW0SYJ4_9GAMM</name>
<dbReference type="InterPro" id="IPR011042">
    <property type="entry name" value="6-blade_b-propeller_TolB-like"/>
</dbReference>
<feature type="signal peptide" evidence="1">
    <location>
        <begin position="1"/>
        <end position="20"/>
    </location>
</feature>
<keyword evidence="1" id="KW-0732">Signal</keyword>
<feature type="chain" id="PRO_5046714029" description="WD40-like Beta Propeller Repeat" evidence="1">
    <location>
        <begin position="21"/>
        <end position="338"/>
    </location>
</feature>
<dbReference type="Gene3D" id="2.120.10.30">
    <property type="entry name" value="TolB, C-terminal domain"/>
    <property type="match status" value="1"/>
</dbReference>
<evidence type="ECO:0000313" key="3">
    <source>
        <dbReference type="Proteomes" id="UP001596111"/>
    </source>
</evidence>
<dbReference type="SUPFAM" id="SSF82171">
    <property type="entry name" value="DPP6 N-terminal domain-like"/>
    <property type="match status" value="1"/>
</dbReference>
<dbReference type="RefSeq" id="WP_377326625.1">
    <property type="nucleotide sequence ID" value="NZ_JBHSNG010000009.1"/>
</dbReference>
<gene>
    <name evidence="2" type="ORF">ACFPPB_10015</name>
</gene>
<dbReference type="InterPro" id="IPR011659">
    <property type="entry name" value="WD40"/>
</dbReference>
<dbReference type="EMBL" id="JBHSNG010000009">
    <property type="protein sequence ID" value="MFC5581444.1"/>
    <property type="molecule type" value="Genomic_DNA"/>
</dbReference>
<sequence>MNLRNLALAVCIAATYAASAAVPATGGELVGPGVISTGLQETSAALTPDGHTLYFMRSDFAEADDTIMASRRSGDHWSTAQVATFSGRWHDSEPTLSPDGKRLYFVSNRPPHPGDAPVVAQMGERKFAGTNLWYVERQPDGAWGPPVHIDGAFNDGAMIYNPSVAANGDIYFSAHRADSGKAYQIYVAHRRAHGYTSPQRVELGDLAHSRMDPAVDAQGRFLVYAGNEGDTLGSADIYIAFRQADGSWGKPQHLGDGVNSPALENAPSLGSAFGELYISSARRDEMHFPKPRDNTTTLQRRLQSPLNGSRNLWRFDISDVLRAHGIAPAHGPHPANAS</sequence>
<dbReference type="Pfam" id="PF07676">
    <property type="entry name" value="PD40"/>
    <property type="match status" value="1"/>
</dbReference>
<evidence type="ECO:0000313" key="2">
    <source>
        <dbReference type="EMBL" id="MFC5581444.1"/>
    </source>
</evidence>
<evidence type="ECO:0008006" key="4">
    <source>
        <dbReference type="Google" id="ProtNLM"/>
    </source>
</evidence>
<protein>
    <recommendedName>
        <fullName evidence="4">WD40-like Beta Propeller Repeat</fullName>
    </recommendedName>
</protein>
<evidence type="ECO:0000256" key="1">
    <source>
        <dbReference type="SAM" id="SignalP"/>
    </source>
</evidence>
<dbReference type="Proteomes" id="UP001596111">
    <property type="component" value="Unassembled WGS sequence"/>
</dbReference>